<protein>
    <submittedName>
        <fullName evidence="2">Uncharacterized protein</fullName>
    </submittedName>
</protein>
<gene>
    <name evidence="2" type="ORF">PGTUg99_025135</name>
</gene>
<evidence type="ECO:0000313" key="3">
    <source>
        <dbReference type="Proteomes" id="UP000325313"/>
    </source>
</evidence>
<feature type="region of interest" description="Disordered" evidence="1">
    <location>
        <begin position="126"/>
        <end position="149"/>
    </location>
</feature>
<evidence type="ECO:0000313" key="2">
    <source>
        <dbReference type="EMBL" id="KAA1125821.1"/>
    </source>
</evidence>
<name>A0A5B0RIK6_PUCGR</name>
<accession>A0A5B0RIK6</accession>
<proteinExistence type="predicted"/>
<feature type="region of interest" description="Disordered" evidence="1">
    <location>
        <begin position="1"/>
        <end position="26"/>
    </location>
</feature>
<comment type="caution">
    <text evidence="2">The sequence shown here is derived from an EMBL/GenBank/DDBJ whole genome shotgun (WGS) entry which is preliminary data.</text>
</comment>
<reference evidence="2 3" key="1">
    <citation type="submission" date="2019-05" db="EMBL/GenBank/DDBJ databases">
        <title>Emergence of the Ug99 lineage of the wheat stem rust pathogen through somatic hybridization.</title>
        <authorList>
            <person name="Li F."/>
            <person name="Upadhyaya N.M."/>
            <person name="Sperschneider J."/>
            <person name="Matny O."/>
            <person name="Nguyen-Phuc H."/>
            <person name="Mago R."/>
            <person name="Raley C."/>
            <person name="Miller M.E."/>
            <person name="Silverstein K.A.T."/>
            <person name="Henningsen E."/>
            <person name="Hirsch C.D."/>
            <person name="Visser B."/>
            <person name="Pretorius Z.A."/>
            <person name="Steffenson B.J."/>
            <person name="Schwessinger B."/>
            <person name="Dodds P.N."/>
            <person name="Figueroa M."/>
        </authorList>
    </citation>
    <scope>NUCLEOTIDE SEQUENCE [LARGE SCALE GENOMIC DNA]</scope>
    <source>
        <strain evidence="2 3">Ug99</strain>
    </source>
</reference>
<feature type="compositionally biased region" description="Basic residues" evidence="1">
    <location>
        <begin position="136"/>
        <end position="145"/>
    </location>
</feature>
<dbReference type="EMBL" id="VDEP01000175">
    <property type="protein sequence ID" value="KAA1125821.1"/>
    <property type="molecule type" value="Genomic_DNA"/>
</dbReference>
<sequence>MSSTVTPSDSARHPSNACRSRYYSSGRSWTGLSPPLPPLQKPPLLVAPPQYTLNPRSAVGREPQCPPVPGFPAASFSQPCTFGLLFPAFPRLGKLDFPLMHHRFPQLACVASAPHAFRISREHIRMPPNKPAKPLVKARSRHHSGLRGSRPTADWGLVYAAEGLQGSGKH</sequence>
<dbReference type="AlphaFoldDB" id="A0A5B0RIK6"/>
<dbReference type="Proteomes" id="UP000325313">
    <property type="component" value="Unassembled WGS sequence"/>
</dbReference>
<organism evidence="2 3">
    <name type="scientific">Puccinia graminis f. sp. tritici</name>
    <dbReference type="NCBI Taxonomy" id="56615"/>
    <lineage>
        <taxon>Eukaryota</taxon>
        <taxon>Fungi</taxon>
        <taxon>Dikarya</taxon>
        <taxon>Basidiomycota</taxon>
        <taxon>Pucciniomycotina</taxon>
        <taxon>Pucciniomycetes</taxon>
        <taxon>Pucciniales</taxon>
        <taxon>Pucciniaceae</taxon>
        <taxon>Puccinia</taxon>
    </lineage>
</organism>
<evidence type="ECO:0000256" key="1">
    <source>
        <dbReference type="SAM" id="MobiDB-lite"/>
    </source>
</evidence>